<dbReference type="EnsemblMetazoa" id="RPRC002308-RA">
    <property type="protein sequence ID" value="RPRC002308-PA"/>
    <property type="gene ID" value="RPRC002308"/>
</dbReference>
<proteinExistence type="predicted"/>
<reference evidence="1" key="1">
    <citation type="submission" date="2015-05" db="UniProtKB">
        <authorList>
            <consortium name="EnsemblMetazoa"/>
        </authorList>
    </citation>
    <scope>IDENTIFICATION</scope>
</reference>
<dbReference type="InParanoid" id="T1HE36"/>
<dbReference type="HOGENOM" id="CLU_2239923_0_0_1"/>
<sequence>MTPVLLSLLTFEDDIVVFANNNDIDFTIQYEYILQEELGKIHMKINVHKSKTMEISRCSRDGPLNVNIRNVKWEQVADFKYLGVNINEQGRIHGEINPRKSGYDR</sequence>
<evidence type="ECO:0000313" key="2">
    <source>
        <dbReference type="Proteomes" id="UP000015103"/>
    </source>
</evidence>
<protein>
    <submittedName>
        <fullName evidence="1">Uncharacterized protein</fullName>
    </submittedName>
</protein>
<dbReference type="EMBL" id="ACPB03008713">
    <property type="status" value="NOT_ANNOTATED_CDS"/>
    <property type="molecule type" value="Genomic_DNA"/>
</dbReference>
<dbReference type="VEuPathDB" id="VectorBase:RPRC002308"/>
<name>T1HE36_RHOPR</name>
<evidence type="ECO:0000313" key="1">
    <source>
        <dbReference type="EnsemblMetazoa" id="RPRC002308-PA"/>
    </source>
</evidence>
<dbReference type="AlphaFoldDB" id="T1HE36"/>
<organism evidence="1 2">
    <name type="scientific">Rhodnius prolixus</name>
    <name type="common">Triatomid bug</name>
    <dbReference type="NCBI Taxonomy" id="13249"/>
    <lineage>
        <taxon>Eukaryota</taxon>
        <taxon>Metazoa</taxon>
        <taxon>Ecdysozoa</taxon>
        <taxon>Arthropoda</taxon>
        <taxon>Hexapoda</taxon>
        <taxon>Insecta</taxon>
        <taxon>Pterygota</taxon>
        <taxon>Neoptera</taxon>
        <taxon>Paraneoptera</taxon>
        <taxon>Hemiptera</taxon>
        <taxon>Heteroptera</taxon>
        <taxon>Panheteroptera</taxon>
        <taxon>Cimicomorpha</taxon>
        <taxon>Reduviidae</taxon>
        <taxon>Triatominae</taxon>
        <taxon>Rhodnius</taxon>
    </lineage>
</organism>
<accession>T1HE36</accession>
<dbReference type="Proteomes" id="UP000015103">
    <property type="component" value="Unassembled WGS sequence"/>
</dbReference>
<keyword evidence="2" id="KW-1185">Reference proteome</keyword>